<feature type="chain" id="PRO_5001801819" description="TonB-dependent receptor plug domain-containing protein" evidence="8">
    <location>
        <begin position="23"/>
        <end position="980"/>
    </location>
</feature>
<dbReference type="RefSeq" id="WP_034702705.1">
    <property type="nucleotide sequence ID" value="NZ_JPRO01000003.1"/>
</dbReference>
<dbReference type="InterPro" id="IPR037066">
    <property type="entry name" value="Plug_dom_sf"/>
</dbReference>
<dbReference type="Pfam" id="PF07715">
    <property type="entry name" value="Plug"/>
    <property type="match status" value="1"/>
</dbReference>
<dbReference type="Gene3D" id="2.40.170.20">
    <property type="entry name" value="TonB-dependent receptor, beta-barrel domain"/>
    <property type="match status" value="1"/>
</dbReference>
<reference evidence="10 11" key="1">
    <citation type="submission" date="2014-07" db="EMBL/GenBank/DDBJ databases">
        <title>Genome of Chryseobacterium luteum DSM 18605.</title>
        <authorList>
            <person name="Stropko S.J."/>
            <person name="Pipes S.E."/>
            <person name="Newman J.D."/>
        </authorList>
    </citation>
    <scope>NUCLEOTIDE SEQUENCE [LARGE SCALE GENOMIC DNA]</scope>
    <source>
        <strain evidence="10 11">DSM 18605</strain>
    </source>
</reference>
<evidence type="ECO:0000256" key="7">
    <source>
        <dbReference type="PROSITE-ProRule" id="PRU01360"/>
    </source>
</evidence>
<feature type="domain" description="TonB-dependent receptor plug" evidence="9">
    <location>
        <begin position="50"/>
        <end position="154"/>
    </location>
</feature>
<keyword evidence="11" id="KW-1185">Reference proteome</keyword>
<dbReference type="NCBIfam" id="TIGR04056">
    <property type="entry name" value="OMP_RagA_SusC"/>
    <property type="match status" value="1"/>
</dbReference>
<accession>A0A085ZV20</accession>
<dbReference type="Proteomes" id="UP000028703">
    <property type="component" value="Unassembled WGS sequence"/>
</dbReference>
<dbReference type="PROSITE" id="PS52016">
    <property type="entry name" value="TONB_DEPENDENT_REC_3"/>
    <property type="match status" value="1"/>
</dbReference>
<keyword evidence="6 7" id="KW-0998">Cell outer membrane</keyword>
<dbReference type="NCBIfam" id="TIGR04057">
    <property type="entry name" value="SusC_RagA_signa"/>
    <property type="match status" value="1"/>
</dbReference>
<dbReference type="eggNOG" id="COG4771">
    <property type="taxonomic scope" value="Bacteria"/>
</dbReference>
<evidence type="ECO:0000313" key="11">
    <source>
        <dbReference type="Proteomes" id="UP000028703"/>
    </source>
</evidence>
<dbReference type="SUPFAM" id="SSF56935">
    <property type="entry name" value="Porins"/>
    <property type="match status" value="1"/>
</dbReference>
<dbReference type="InterPro" id="IPR039426">
    <property type="entry name" value="TonB-dep_rcpt-like"/>
</dbReference>
<dbReference type="EMBL" id="JPRO01000003">
    <property type="protein sequence ID" value="KFF08284.1"/>
    <property type="molecule type" value="Genomic_DNA"/>
</dbReference>
<sequence>MNVKLRVLSAGALFFLGQAAFAQTTKKDTATTKIDEVVVVAFGKQKREALVGSVSVIDKKVLETQQLTSVTSAIQGSVPGVQLISAGGQPGENPQIKIRGTASINASTNPLIILDGVPYNGNINSISQDQVESINVLKDASSTSLYGSRGANGVILINTKKGRKNQKPRLEFSAQTGISSPAVKMYKFVDGAKYMELYWEALRNSRVVAGDAPGVAATYATNNLIPNLGYNPLGVNNPVGLDGKIVPGAKMLWDTDWEKEILNTASVRNDYRLSLQGGSENTTYFFSTDYLDQEGSVVSSYFKRFTTRLNLETQVNNWLKAGVNTSFGVSSQNYPTQSGNSFTSAIQWIYNVASIYPVYRRDENGNMMTDAKGNPIYDYGANGNGQNQNRPVFNNENVPGVFYNNKINNKRYDINLSGYLEAEIFKGLKNKLQVGYQMYTFDGYSYDNSLYGAAASVGGRVTTNRDITQTINLTNILNYQKSFGDHNFNIDGIFESYQLDYSPIGAQTTGFLPDVYYHSGSTKPESVYGNLSKDRIVSVLGRLAYNYKNKYFIEGSYRKDGSSRFSADTRWGSYYSIGGSWVASKEEFFKNNAVTYLKFRGSYGELGNNGTLNAQGAANSEGATSSEFFPYVNGYGTGYSNLDQAGIYMLNTRYPGLTWETTSSLNVGVDLELFKRVNVTVDYYKKASVDLLYPKPLSPSVGFSSILLNTGKIENSGWEFGINSTNIKNDNITWTTNLNFSFDKNKITELEGGNFVSGTKRWEVGRSLYDFWIQEYAGVDPNDGFMMWYQDVKDAGGNVTGRKTTKVYADATRYFNEKSALPDIQGGFSNYFKYKAFDLNFLFNYSFGSYILDTQYANLLVADSPGRQISADIDGRWQKPGDITDIPVLLSAQNDFSSSSTRWLFKNDYIRLKAITLGYNIPHQYVEQLGISDLRLYVQADNLWTWQSHKGIDPEQSFAGTVNNRSYNLKTISFGFKLGF</sequence>
<evidence type="ECO:0000256" key="5">
    <source>
        <dbReference type="ARBA" id="ARBA00023136"/>
    </source>
</evidence>
<evidence type="ECO:0000256" key="3">
    <source>
        <dbReference type="ARBA" id="ARBA00022452"/>
    </source>
</evidence>
<keyword evidence="3 7" id="KW-1134">Transmembrane beta strand</keyword>
<comment type="similarity">
    <text evidence="7">Belongs to the TonB-dependent receptor family.</text>
</comment>
<dbReference type="InterPro" id="IPR023996">
    <property type="entry name" value="TonB-dep_OMP_SusC/RagA"/>
</dbReference>
<dbReference type="STRING" id="421531.IX38_05810"/>
<gene>
    <name evidence="10" type="ORF">IX38_05810</name>
</gene>
<keyword evidence="2 7" id="KW-0813">Transport</keyword>
<evidence type="ECO:0000256" key="4">
    <source>
        <dbReference type="ARBA" id="ARBA00022692"/>
    </source>
</evidence>
<evidence type="ECO:0000259" key="9">
    <source>
        <dbReference type="Pfam" id="PF07715"/>
    </source>
</evidence>
<keyword evidence="4 7" id="KW-0812">Transmembrane</keyword>
<dbReference type="AlphaFoldDB" id="A0A085ZV20"/>
<dbReference type="OrthoDB" id="9768177at2"/>
<comment type="caution">
    <text evidence="10">The sequence shown here is derived from an EMBL/GenBank/DDBJ whole genome shotgun (WGS) entry which is preliminary data.</text>
</comment>
<dbReference type="InterPro" id="IPR012910">
    <property type="entry name" value="Plug_dom"/>
</dbReference>
<dbReference type="InterPro" id="IPR023997">
    <property type="entry name" value="TonB-dep_OMP_SusC/RagA_CS"/>
</dbReference>
<dbReference type="InterPro" id="IPR036942">
    <property type="entry name" value="Beta-barrel_TonB_sf"/>
</dbReference>
<keyword evidence="5 7" id="KW-0472">Membrane</keyword>
<evidence type="ECO:0000256" key="6">
    <source>
        <dbReference type="ARBA" id="ARBA00023237"/>
    </source>
</evidence>
<name>A0A085ZV20_9FLAO</name>
<keyword evidence="8" id="KW-0732">Signal</keyword>
<evidence type="ECO:0000256" key="1">
    <source>
        <dbReference type="ARBA" id="ARBA00004571"/>
    </source>
</evidence>
<proteinExistence type="inferred from homology"/>
<comment type="subcellular location">
    <subcellularLocation>
        <location evidence="1 7">Cell outer membrane</location>
        <topology evidence="1 7">Multi-pass membrane protein</topology>
    </subcellularLocation>
</comment>
<feature type="signal peptide" evidence="8">
    <location>
        <begin position="1"/>
        <end position="22"/>
    </location>
</feature>
<evidence type="ECO:0000256" key="2">
    <source>
        <dbReference type="ARBA" id="ARBA00022448"/>
    </source>
</evidence>
<evidence type="ECO:0000313" key="10">
    <source>
        <dbReference type="EMBL" id="KFF08284.1"/>
    </source>
</evidence>
<dbReference type="Gene3D" id="2.170.130.10">
    <property type="entry name" value="TonB-dependent receptor, plug domain"/>
    <property type="match status" value="1"/>
</dbReference>
<evidence type="ECO:0000256" key="8">
    <source>
        <dbReference type="SAM" id="SignalP"/>
    </source>
</evidence>
<organism evidence="10 11">
    <name type="scientific">Chryseobacterium luteum</name>
    <dbReference type="NCBI Taxonomy" id="421531"/>
    <lineage>
        <taxon>Bacteria</taxon>
        <taxon>Pseudomonadati</taxon>
        <taxon>Bacteroidota</taxon>
        <taxon>Flavobacteriia</taxon>
        <taxon>Flavobacteriales</taxon>
        <taxon>Weeksellaceae</taxon>
        <taxon>Chryseobacterium group</taxon>
        <taxon>Chryseobacterium</taxon>
    </lineage>
</organism>
<protein>
    <recommendedName>
        <fullName evidence="9">TonB-dependent receptor plug domain-containing protein</fullName>
    </recommendedName>
</protein>
<dbReference type="GO" id="GO:0009279">
    <property type="term" value="C:cell outer membrane"/>
    <property type="evidence" value="ECO:0007669"/>
    <property type="project" value="UniProtKB-SubCell"/>
</dbReference>